<evidence type="ECO:0000313" key="2">
    <source>
        <dbReference type="Proteomes" id="UP000077748"/>
    </source>
</evidence>
<dbReference type="Pfam" id="PF25703">
    <property type="entry name" value="AcrF31"/>
    <property type="match status" value="1"/>
</dbReference>
<proteinExistence type="evidence at protein level"/>
<dbReference type="PDB" id="7VZM">
    <property type="method" value="NMR"/>
    <property type="chains" value="A=1-119"/>
</dbReference>
<dbReference type="Proteomes" id="UP000077748">
    <property type="component" value="Chromosome"/>
</dbReference>
<keyword evidence="3" id="KW-0002">3D-structure</keyword>
<dbReference type="InterPro" id="IPR057729">
    <property type="entry name" value="AcrF31"/>
</dbReference>
<organism evidence="1 2">
    <name type="scientific">Pseudomonas citronellolis</name>
    <dbReference type="NCBI Taxonomy" id="53408"/>
    <lineage>
        <taxon>Bacteria</taxon>
        <taxon>Pseudomonadati</taxon>
        <taxon>Pseudomonadota</taxon>
        <taxon>Gammaproteobacteria</taxon>
        <taxon>Pseudomonadales</taxon>
        <taxon>Pseudomonadaceae</taxon>
        <taxon>Pseudomonas</taxon>
    </lineage>
</organism>
<dbReference type="EMBL" id="CP015878">
    <property type="protein sequence ID" value="ANI16749.1"/>
    <property type="molecule type" value="Genomic_DNA"/>
</dbReference>
<evidence type="ECO:0007829" key="3">
    <source>
        <dbReference type="PDB" id="7VZM"/>
    </source>
</evidence>
<dbReference type="CDD" id="cd22552">
    <property type="entry name" value="AcrIE4"/>
    <property type="match status" value="1"/>
</dbReference>
<protein>
    <submittedName>
        <fullName evidence="1">Uncharacterized protein</fullName>
    </submittedName>
</protein>
<dbReference type="AlphaFoldDB" id="A0A1A9KGY0"/>
<dbReference type="RefSeq" id="WP_064584002.1">
    <property type="nucleotide sequence ID" value="NZ_CP015878.1"/>
</dbReference>
<reference evidence="3" key="2">
    <citation type="journal article" date="2022" name="Nucleic Acids Res.">
        <title>The structure of AcrIE4-F7 reveals a common strategy for dual CRISPR inhibition by targeting PAM recognition sites.</title>
        <authorList>
            <person name="Hong S.H."/>
            <person name="Lee G."/>
            <person name="Park C."/>
            <person name="Koo J."/>
            <person name="Kim E.H."/>
            <person name="Bae E."/>
            <person name="Suh J.Y."/>
        </authorList>
    </citation>
    <scope>STRUCTURE BY NMR</scope>
</reference>
<evidence type="ECO:0000313" key="1">
    <source>
        <dbReference type="EMBL" id="ANI16749.1"/>
    </source>
</evidence>
<accession>A0A1A9KGY0</accession>
<name>A0A1A9KGY0_9PSED</name>
<gene>
    <name evidence="1" type="ORF">A9C11_23500</name>
</gene>
<dbReference type="SMR" id="A0A1A9KGY0"/>
<sequence length="119" mass="13454">MSTQYTYQQIAEDFRLWSEYVDTAGEMSKDEFNSLSTEDKVRLQVEAFGEEKSPKFSTKVTTKPDFDGFQFYIEAGRDFDGDAYTEAYGVAVPTNIAARIQAQAAELNAGEWLLVEHEA</sequence>
<reference evidence="1 2" key="1">
    <citation type="submission" date="2016-05" db="EMBL/GenBank/DDBJ databases">
        <title>Genome Sequence of Pseudomonas citronellolis Strain SJTE-3, an Estrogens and Persistent Organic Pollutants degradation strain.</title>
        <authorList>
            <person name="Liang R."/>
        </authorList>
    </citation>
    <scope>NUCLEOTIDE SEQUENCE [LARGE SCALE GENOMIC DNA]</scope>
    <source>
        <strain evidence="1 2">SJTE-3</strain>
    </source>
</reference>